<evidence type="ECO:0000313" key="4">
    <source>
        <dbReference type="EMBL" id="KAH1164666.1"/>
    </source>
</evidence>
<dbReference type="GO" id="GO:0005506">
    <property type="term" value="F:iron ion binding"/>
    <property type="evidence" value="ECO:0007669"/>
    <property type="project" value="InterPro"/>
</dbReference>
<dbReference type="GO" id="GO:0020037">
    <property type="term" value="F:heme binding"/>
    <property type="evidence" value="ECO:0007669"/>
    <property type="project" value="InterPro"/>
</dbReference>
<dbReference type="Proteomes" id="UP000827986">
    <property type="component" value="Unassembled WGS sequence"/>
</dbReference>
<dbReference type="InterPro" id="IPR036396">
    <property type="entry name" value="Cyt_P450_sf"/>
</dbReference>
<comment type="similarity">
    <text evidence="1">Belongs to the cytochrome P450 family.</text>
</comment>
<dbReference type="GO" id="GO:0006082">
    <property type="term" value="P:organic acid metabolic process"/>
    <property type="evidence" value="ECO:0007669"/>
    <property type="project" value="TreeGrafter"/>
</dbReference>
<dbReference type="Pfam" id="PF00067">
    <property type="entry name" value="p450"/>
    <property type="match status" value="1"/>
</dbReference>
<dbReference type="SUPFAM" id="SSF48264">
    <property type="entry name" value="Cytochrome P450"/>
    <property type="match status" value="1"/>
</dbReference>
<keyword evidence="5" id="KW-1185">Reference proteome</keyword>
<dbReference type="GO" id="GO:0005737">
    <property type="term" value="C:cytoplasm"/>
    <property type="evidence" value="ECO:0007669"/>
    <property type="project" value="TreeGrafter"/>
</dbReference>
<evidence type="ECO:0000256" key="1">
    <source>
        <dbReference type="ARBA" id="ARBA00010617"/>
    </source>
</evidence>
<comment type="caution">
    <text evidence="4">The sequence shown here is derived from an EMBL/GenBank/DDBJ whole genome shotgun (WGS) entry which is preliminary data.</text>
</comment>
<proteinExistence type="inferred from homology"/>
<accession>A0A9D3WPU0</accession>
<reference evidence="4" key="1">
    <citation type="submission" date="2021-09" db="EMBL/GenBank/DDBJ databases">
        <title>The genome of Mauremys mutica provides insights into the evolution of semi-aquatic lifestyle.</title>
        <authorList>
            <person name="Gong S."/>
            <person name="Gao Y."/>
        </authorList>
    </citation>
    <scope>NUCLEOTIDE SEQUENCE</scope>
    <source>
        <strain evidence="4">MM-2020</strain>
        <tissue evidence="4">Muscle</tissue>
    </source>
</reference>
<evidence type="ECO:0000256" key="2">
    <source>
        <dbReference type="ARBA" id="ARBA00022723"/>
    </source>
</evidence>
<dbReference type="GO" id="GO:0008395">
    <property type="term" value="F:steroid hydroxylase activity"/>
    <property type="evidence" value="ECO:0007669"/>
    <property type="project" value="TreeGrafter"/>
</dbReference>
<dbReference type="InterPro" id="IPR050182">
    <property type="entry name" value="Cytochrome_P450_fam2"/>
</dbReference>
<dbReference type="EMBL" id="JAHDVG010000589">
    <property type="protein sequence ID" value="KAH1164666.1"/>
    <property type="molecule type" value="Genomic_DNA"/>
</dbReference>
<dbReference type="GO" id="GO:0016712">
    <property type="term" value="F:oxidoreductase activity, acting on paired donors, with incorporation or reduction of molecular oxygen, reduced flavin or flavoprotein as one donor, and incorporation of one atom of oxygen"/>
    <property type="evidence" value="ECO:0007669"/>
    <property type="project" value="TreeGrafter"/>
</dbReference>
<sequence>MGSSWSCSMCWALSVPPPSYGDRDRLPLLSATISEMLRLRPVAPLALLHSTVWDTSLSGFTIPEGNTVIPKLFAAHHHTGVSVPLQLGLPDAIPPQYGALKEVSIQTLF</sequence>
<dbReference type="AlphaFoldDB" id="A0A9D3WPU0"/>
<dbReference type="Gene3D" id="1.10.630.10">
    <property type="entry name" value="Cytochrome P450"/>
    <property type="match status" value="1"/>
</dbReference>
<dbReference type="InterPro" id="IPR001128">
    <property type="entry name" value="Cyt_P450"/>
</dbReference>
<keyword evidence="2" id="KW-0479">Metal-binding</keyword>
<gene>
    <name evidence="4" type="ORF">KIL84_008112</name>
</gene>
<dbReference type="GO" id="GO:0006805">
    <property type="term" value="P:xenobiotic metabolic process"/>
    <property type="evidence" value="ECO:0007669"/>
    <property type="project" value="TreeGrafter"/>
</dbReference>
<evidence type="ECO:0000313" key="5">
    <source>
        <dbReference type="Proteomes" id="UP000827986"/>
    </source>
</evidence>
<keyword evidence="3" id="KW-0408">Iron</keyword>
<name>A0A9D3WPU0_9SAUR</name>
<organism evidence="4 5">
    <name type="scientific">Mauremys mutica</name>
    <name type="common">yellowpond turtle</name>
    <dbReference type="NCBI Taxonomy" id="74926"/>
    <lineage>
        <taxon>Eukaryota</taxon>
        <taxon>Metazoa</taxon>
        <taxon>Chordata</taxon>
        <taxon>Craniata</taxon>
        <taxon>Vertebrata</taxon>
        <taxon>Euteleostomi</taxon>
        <taxon>Archelosauria</taxon>
        <taxon>Testudinata</taxon>
        <taxon>Testudines</taxon>
        <taxon>Cryptodira</taxon>
        <taxon>Durocryptodira</taxon>
        <taxon>Testudinoidea</taxon>
        <taxon>Geoemydidae</taxon>
        <taxon>Geoemydinae</taxon>
        <taxon>Mauremys</taxon>
    </lineage>
</organism>
<dbReference type="PANTHER" id="PTHR24300:SF349">
    <property type="entry name" value="STEROID 21-HYDROXYLASE"/>
    <property type="match status" value="1"/>
</dbReference>
<dbReference type="PANTHER" id="PTHR24300">
    <property type="entry name" value="CYTOCHROME P450 508A4-RELATED"/>
    <property type="match status" value="1"/>
</dbReference>
<evidence type="ECO:0000256" key="3">
    <source>
        <dbReference type="ARBA" id="ARBA00023004"/>
    </source>
</evidence>
<protein>
    <submittedName>
        <fullName evidence="4">Uncharacterized protein</fullName>
    </submittedName>
</protein>